<dbReference type="OrthoDB" id="286597at2759"/>
<evidence type="ECO:0000313" key="3">
    <source>
        <dbReference type="Proteomes" id="UP000692954"/>
    </source>
</evidence>
<dbReference type="AlphaFoldDB" id="A0A8S1MZ80"/>
<dbReference type="PANTHER" id="PTHR23011">
    <property type="entry name" value="CYCLIC NUCLEOTIDE-BINDING DOMAIN CONTAINING PROTEIN"/>
    <property type="match status" value="1"/>
</dbReference>
<sequence>MLDSHLTDTLHLLKKQPQHRDKVELDLLVQLTQELPFFKQYQKQEDGVIIHRECCKHMIIEKFQVNEVVFHVDTIGTKFYVILEGQVEVLIRRRGFDELEQVRILRKGESFGELALIHRQPRLATIRCVTDCIFAILDKQQFQQILHYEQKKKIEQNIDFFAQISIFNQLNRTQLTSIYLNSFLYEYEKNQLVVQEGEKSDSFLIVKQGLFQVKKQINKSQPLILFEIGEMQIFGFYHLHNKIPYEYSIVCSSSKGLIYKIQRNSLIEKIFESYSQDLDKHKNEINFYANFKVSQEQSTHIKYPRFFQNKTEVEEEYDLQLDQNLAKLKKSQKLKVFDHKTRNQIIQQKMDNLIEISRRKKKDQQKTPQINGLFQIFLKSHRGIQDSTLNQRQQSPSVLECQNRQFGSNSHFVYSDEAQINSFITYRCCSPPIKNNCVRHNILKTPSSQRETIKQPKQNTYKLRIQQHNYLQNSFIYQTQIKLSPKITKLNICSN</sequence>
<dbReference type="CDD" id="cd00038">
    <property type="entry name" value="CAP_ED"/>
    <property type="match status" value="2"/>
</dbReference>
<reference evidence="2" key="1">
    <citation type="submission" date="2021-01" db="EMBL/GenBank/DDBJ databases">
        <authorList>
            <consortium name="Genoscope - CEA"/>
            <person name="William W."/>
        </authorList>
    </citation>
    <scope>NUCLEOTIDE SEQUENCE</scope>
</reference>
<evidence type="ECO:0000259" key="1">
    <source>
        <dbReference type="PROSITE" id="PS50042"/>
    </source>
</evidence>
<keyword evidence="3" id="KW-1185">Reference proteome</keyword>
<protein>
    <recommendedName>
        <fullName evidence="1">Cyclic nucleotide-binding domain-containing protein</fullName>
    </recommendedName>
</protein>
<gene>
    <name evidence="2" type="ORF">PSON_ATCC_30995.1.T0430148</name>
</gene>
<dbReference type="InterPro" id="IPR000595">
    <property type="entry name" value="cNMP-bd_dom"/>
</dbReference>
<organism evidence="2 3">
    <name type="scientific">Paramecium sonneborni</name>
    <dbReference type="NCBI Taxonomy" id="65129"/>
    <lineage>
        <taxon>Eukaryota</taxon>
        <taxon>Sar</taxon>
        <taxon>Alveolata</taxon>
        <taxon>Ciliophora</taxon>
        <taxon>Intramacronucleata</taxon>
        <taxon>Oligohymenophorea</taxon>
        <taxon>Peniculida</taxon>
        <taxon>Parameciidae</taxon>
        <taxon>Paramecium</taxon>
    </lineage>
</organism>
<dbReference type="PANTHER" id="PTHR23011:SF28">
    <property type="entry name" value="CYCLIC NUCLEOTIDE-BINDING DOMAIN CONTAINING PROTEIN"/>
    <property type="match status" value="1"/>
</dbReference>
<dbReference type="Pfam" id="PF00027">
    <property type="entry name" value="cNMP_binding"/>
    <property type="match status" value="2"/>
</dbReference>
<dbReference type="Proteomes" id="UP000692954">
    <property type="component" value="Unassembled WGS sequence"/>
</dbReference>
<feature type="domain" description="Cyclic nucleotide-binding" evidence="1">
    <location>
        <begin position="63"/>
        <end position="146"/>
    </location>
</feature>
<dbReference type="EMBL" id="CAJJDN010000043">
    <property type="protein sequence ID" value="CAD8082353.1"/>
    <property type="molecule type" value="Genomic_DNA"/>
</dbReference>
<dbReference type="PROSITE" id="PS50042">
    <property type="entry name" value="CNMP_BINDING_3"/>
    <property type="match status" value="2"/>
</dbReference>
<feature type="domain" description="Cyclic nucleotide-binding" evidence="1">
    <location>
        <begin position="166"/>
        <end position="266"/>
    </location>
</feature>
<accession>A0A8S1MZ80</accession>
<name>A0A8S1MZ80_9CILI</name>
<comment type="caution">
    <text evidence="2">The sequence shown here is derived from an EMBL/GenBank/DDBJ whole genome shotgun (WGS) entry which is preliminary data.</text>
</comment>
<proteinExistence type="predicted"/>
<evidence type="ECO:0000313" key="2">
    <source>
        <dbReference type="EMBL" id="CAD8082353.1"/>
    </source>
</evidence>
<dbReference type="SMART" id="SM00100">
    <property type="entry name" value="cNMP"/>
    <property type="match status" value="2"/>
</dbReference>